<proteinExistence type="predicted"/>
<keyword evidence="1" id="KW-1133">Transmembrane helix</keyword>
<keyword evidence="1" id="KW-0472">Membrane</keyword>
<reference evidence="2 3" key="1">
    <citation type="submission" date="2021-04" db="EMBL/GenBank/DDBJ databases">
        <title>Allobacillus sp. nov. SKP8-2 isolated from shrimp paste.</title>
        <authorList>
            <person name="Tanasupawat S."/>
            <person name="Yiamsombat S."/>
            <person name="Kanchanasin P."/>
            <person name="Kuncharoen N."/>
        </authorList>
    </citation>
    <scope>NUCLEOTIDE SEQUENCE [LARGE SCALE GENOMIC DNA]</scope>
    <source>
        <strain evidence="2 3">SKP8-2</strain>
    </source>
</reference>
<dbReference type="InterPro" id="IPR007401">
    <property type="entry name" value="DUF454"/>
</dbReference>
<feature type="transmembrane region" description="Helical" evidence="1">
    <location>
        <begin position="86"/>
        <end position="110"/>
    </location>
</feature>
<protein>
    <submittedName>
        <fullName evidence="2">YbaN family protein</fullName>
    </submittedName>
</protein>
<keyword evidence="3" id="KW-1185">Reference proteome</keyword>
<evidence type="ECO:0000313" key="3">
    <source>
        <dbReference type="Proteomes" id="UP000675431"/>
    </source>
</evidence>
<accession>A0A941CSV5</accession>
<dbReference type="EMBL" id="JAGSIE010000007">
    <property type="protein sequence ID" value="MBR7553084.1"/>
    <property type="molecule type" value="Genomic_DNA"/>
</dbReference>
<organism evidence="2 3">
    <name type="scientific">Allobacillus saliphilus</name>
    <dbReference type="NCBI Taxonomy" id="2912308"/>
    <lineage>
        <taxon>Bacteria</taxon>
        <taxon>Bacillati</taxon>
        <taxon>Bacillota</taxon>
        <taxon>Bacilli</taxon>
        <taxon>Bacillales</taxon>
        <taxon>Bacillaceae</taxon>
        <taxon>Allobacillus</taxon>
    </lineage>
</organism>
<gene>
    <name evidence="2" type="ORF">KC820_02835</name>
</gene>
<dbReference type="PANTHER" id="PTHR35813">
    <property type="entry name" value="INNER MEMBRANE PROTEIN YBAN"/>
    <property type="match status" value="1"/>
</dbReference>
<feature type="transmembrane region" description="Helical" evidence="1">
    <location>
        <begin position="7"/>
        <end position="29"/>
    </location>
</feature>
<dbReference type="PIRSF" id="PIRSF016789">
    <property type="entry name" value="DUF454"/>
    <property type="match status" value="1"/>
</dbReference>
<dbReference type="GO" id="GO:0005886">
    <property type="term" value="C:plasma membrane"/>
    <property type="evidence" value="ECO:0007669"/>
    <property type="project" value="TreeGrafter"/>
</dbReference>
<dbReference type="Pfam" id="PF04304">
    <property type="entry name" value="DUF454"/>
    <property type="match status" value="1"/>
</dbReference>
<comment type="caution">
    <text evidence="2">The sequence shown here is derived from an EMBL/GenBank/DDBJ whole genome shotgun (WGS) entry which is preliminary data.</text>
</comment>
<name>A0A941CSV5_9BACI</name>
<dbReference type="AlphaFoldDB" id="A0A941CSV5"/>
<evidence type="ECO:0000313" key="2">
    <source>
        <dbReference type="EMBL" id="MBR7553084.1"/>
    </source>
</evidence>
<dbReference type="Proteomes" id="UP000675431">
    <property type="component" value="Unassembled WGS sequence"/>
</dbReference>
<sequence>MKTLKKFIFAVLGLLSFGLGVMGVIMPVIPGLPFFLFASYCFLKSSERLEKWFKGTTYYENYVVRFRENRGMTKKEKIRINVVADFFIIFSLIIVDIWAVRAIIIILAIIKYYYFIRKIPTLPPEGNQGQ</sequence>
<dbReference type="PANTHER" id="PTHR35813:SF1">
    <property type="entry name" value="INNER MEMBRANE PROTEIN YBAN"/>
    <property type="match status" value="1"/>
</dbReference>
<evidence type="ECO:0000256" key="1">
    <source>
        <dbReference type="SAM" id="Phobius"/>
    </source>
</evidence>
<keyword evidence="1" id="KW-0812">Transmembrane</keyword>